<evidence type="ECO:0000313" key="1">
    <source>
        <dbReference type="EMBL" id="MBB5182557.1"/>
    </source>
</evidence>
<name>A0A7W8FX34_9FIRM</name>
<reference evidence="1 2" key="1">
    <citation type="submission" date="2020-08" db="EMBL/GenBank/DDBJ databases">
        <title>Genomic Encyclopedia of Type Strains, Phase IV (KMG-IV): sequencing the most valuable type-strain genomes for metagenomic binning, comparative biology and taxonomic classification.</title>
        <authorList>
            <person name="Goeker M."/>
        </authorList>
    </citation>
    <scope>NUCLEOTIDE SEQUENCE [LARGE SCALE GENOMIC DNA]</scope>
    <source>
        <strain evidence="1 2">DSM 25799</strain>
    </source>
</reference>
<organism evidence="1 2">
    <name type="scientific">Catenisphaera adipataccumulans</name>
    <dbReference type="NCBI Taxonomy" id="700500"/>
    <lineage>
        <taxon>Bacteria</taxon>
        <taxon>Bacillati</taxon>
        <taxon>Bacillota</taxon>
        <taxon>Erysipelotrichia</taxon>
        <taxon>Erysipelotrichales</taxon>
        <taxon>Erysipelotrichaceae</taxon>
        <taxon>Catenisphaera</taxon>
    </lineage>
</organism>
<dbReference type="Pfam" id="PF00756">
    <property type="entry name" value="Esterase"/>
    <property type="match status" value="1"/>
</dbReference>
<proteinExistence type="predicted"/>
<dbReference type="InterPro" id="IPR050583">
    <property type="entry name" value="Mycobacterial_A85_antigen"/>
</dbReference>
<sequence length="249" mass="29008">MKVLSGKFTYWREDLERNMNIRIYGTGGMPVIAFPPQGSKADAYESFGLIDVLAKAIRADQVQLFCVDSVDDLSWNAADKPADVRMLWQERYYRYIVEQVVPFVSGVNPENARPYVFGVSLGATQAAIAFFRRPDLFQGVLSLSPALDPHLFFGDWSDDLLYQNTPLYFLDRMPTDHEYIALYQQRNIIFCAGQGTWDRPCADSMRRLQPLLERLHVPAWFDYWGTDADHDWYWWKKQVVYFLPHLLKD</sequence>
<comment type="caution">
    <text evidence="1">The sequence shown here is derived from an EMBL/GenBank/DDBJ whole genome shotgun (WGS) entry which is preliminary data.</text>
</comment>
<keyword evidence="2" id="KW-1185">Reference proteome</keyword>
<dbReference type="SUPFAM" id="SSF53474">
    <property type="entry name" value="alpha/beta-Hydrolases"/>
    <property type="match status" value="1"/>
</dbReference>
<dbReference type="Gene3D" id="3.40.50.1820">
    <property type="entry name" value="alpha/beta hydrolase"/>
    <property type="match status" value="1"/>
</dbReference>
<dbReference type="PANTHER" id="PTHR48098">
    <property type="entry name" value="ENTEROCHELIN ESTERASE-RELATED"/>
    <property type="match status" value="1"/>
</dbReference>
<dbReference type="Proteomes" id="UP000539953">
    <property type="component" value="Unassembled WGS sequence"/>
</dbReference>
<dbReference type="InterPro" id="IPR000801">
    <property type="entry name" value="Esterase-like"/>
</dbReference>
<dbReference type="InterPro" id="IPR029058">
    <property type="entry name" value="AB_hydrolase_fold"/>
</dbReference>
<dbReference type="PANTHER" id="PTHR48098:SF6">
    <property type="entry name" value="FERRI-BACILLIBACTIN ESTERASE BESA"/>
    <property type="match status" value="1"/>
</dbReference>
<dbReference type="RefSeq" id="WP_183327347.1">
    <property type="nucleotide sequence ID" value="NZ_JACHHK010000002.1"/>
</dbReference>
<accession>A0A7W8FX34</accession>
<protein>
    <submittedName>
        <fullName evidence="1">Esterase/lipase superfamily enzyme</fullName>
    </submittedName>
</protein>
<dbReference type="EMBL" id="JACHHK010000002">
    <property type="protein sequence ID" value="MBB5182557.1"/>
    <property type="molecule type" value="Genomic_DNA"/>
</dbReference>
<evidence type="ECO:0000313" key="2">
    <source>
        <dbReference type="Proteomes" id="UP000539953"/>
    </source>
</evidence>
<dbReference type="AlphaFoldDB" id="A0A7W8FX34"/>
<gene>
    <name evidence="1" type="ORF">HNQ47_000576</name>
</gene>